<dbReference type="InterPro" id="IPR018060">
    <property type="entry name" value="HTH_AraC"/>
</dbReference>
<sequence length="310" mass="34904">MVAWDFPRGIVSVALLVDFATARGIAAESVLAGTGIDVRITRDPLAQVEAHQELAVVRNLIHCDDEDPATLGAEAGRLYHATSYGIFGYAVTSSRTVGDAIEFALRYVELTYVFCVPELRVEGDTAHLYWRAETVPSDVRSFLLARDVAATFTLMDELLGMRPEYDDEHHRVSFARHLLDLPMPQANEHTAALCERQCRELLARRRERSGVARQVRDRLLAADGLRAGMEHVAADLGMNVRTLRRRLAEEGTSYRALVDEVREAFAEELLATRALSVEQVAYRLGYGEASSFIRAFRRWKRTSPRRYLTH</sequence>
<dbReference type="Pfam" id="PF12625">
    <property type="entry name" value="Arabinose_bd"/>
    <property type="match status" value="1"/>
</dbReference>
<organism evidence="5 6">
    <name type="scientific">Saccharomonospora marina XMU15</name>
    <dbReference type="NCBI Taxonomy" id="882083"/>
    <lineage>
        <taxon>Bacteria</taxon>
        <taxon>Bacillati</taxon>
        <taxon>Actinomycetota</taxon>
        <taxon>Actinomycetes</taxon>
        <taxon>Pseudonocardiales</taxon>
        <taxon>Pseudonocardiaceae</taxon>
        <taxon>Saccharomonospora</taxon>
    </lineage>
</organism>
<dbReference type="PANTHER" id="PTHR47894">
    <property type="entry name" value="HTH-TYPE TRANSCRIPTIONAL REGULATOR GADX"/>
    <property type="match status" value="1"/>
</dbReference>
<dbReference type="STRING" id="882083.SacmaDRAFT_3242"/>
<dbReference type="PANTHER" id="PTHR47894:SF1">
    <property type="entry name" value="HTH-TYPE TRANSCRIPTIONAL REGULATOR VQSM"/>
    <property type="match status" value="1"/>
</dbReference>
<evidence type="ECO:0000256" key="3">
    <source>
        <dbReference type="ARBA" id="ARBA00023163"/>
    </source>
</evidence>
<dbReference type="OrthoDB" id="5241536at2"/>
<dbReference type="HOGENOM" id="CLU_047522_3_3_11"/>
<dbReference type="InterPro" id="IPR032687">
    <property type="entry name" value="AraC-type_N"/>
</dbReference>
<dbReference type="GO" id="GO:0005829">
    <property type="term" value="C:cytosol"/>
    <property type="evidence" value="ECO:0007669"/>
    <property type="project" value="TreeGrafter"/>
</dbReference>
<protein>
    <submittedName>
        <fullName evidence="5">DNA-binding domain-containing protein, AraC-type</fullName>
    </submittedName>
</protein>
<evidence type="ECO:0000256" key="2">
    <source>
        <dbReference type="ARBA" id="ARBA00023125"/>
    </source>
</evidence>
<dbReference type="Pfam" id="PF12833">
    <property type="entry name" value="HTH_18"/>
    <property type="match status" value="1"/>
</dbReference>
<evidence type="ECO:0000256" key="1">
    <source>
        <dbReference type="ARBA" id="ARBA00023015"/>
    </source>
</evidence>
<name>H5X9M9_9PSEU</name>
<dbReference type="InterPro" id="IPR009057">
    <property type="entry name" value="Homeodomain-like_sf"/>
</dbReference>
<keyword evidence="1" id="KW-0805">Transcription regulation</keyword>
<dbReference type="SUPFAM" id="SSF46689">
    <property type="entry name" value="Homeodomain-like"/>
    <property type="match status" value="1"/>
</dbReference>
<dbReference type="RefSeq" id="WP_009154851.1">
    <property type="nucleotide sequence ID" value="NZ_CM001439.1"/>
</dbReference>
<dbReference type="Proteomes" id="UP000004926">
    <property type="component" value="Chromosome"/>
</dbReference>
<evidence type="ECO:0000259" key="4">
    <source>
        <dbReference type="PROSITE" id="PS01124"/>
    </source>
</evidence>
<dbReference type="GO" id="GO:0003700">
    <property type="term" value="F:DNA-binding transcription factor activity"/>
    <property type="evidence" value="ECO:0007669"/>
    <property type="project" value="InterPro"/>
</dbReference>
<dbReference type="GO" id="GO:0000976">
    <property type="term" value="F:transcription cis-regulatory region binding"/>
    <property type="evidence" value="ECO:0007669"/>
    <property type="project" value="TreeGrafter"/>
</dbReference>
<proteinExistence type="predicted"/>
<dbReference type="eggNOG" id="COG2207">
    <property type="taxonomic scope" value="Bacteria"/>
</dbReference>
<dbReference type="SMART" id="SM00342">
    <property type="entry name" value="HTH_ARAC"/>
    <property type="match status" value="1"/>
</dbReference>
<gene>
    <name evidence="5" type="ORF">SacmaDRAFT_3242</name>
</gene>
<evidence type="ECO:0000313" key="5">
    <source>
        <dbReference type="EMBL" id="EHR51467.1"/>
    </source>
</evidence>
<dbReference type="AlphaFoldDB" id="H5X9M9"/>
<dbReference type="EMBL" id="CM001439">
    <property type="protein sequence ID" value="EHR51467.1"/>
    <property type="molecule type" value="Genomic_DNA"/>
</dbReference>
<accession>H5X9M9</accession>
<dbReference type="Gene3D" id="1.10.10.60">
    <property type="entry name" value="Homeodomain-like"/>
    <property type="match status" value="1"/>
</dbReference>
<keyword evidence="3" id="KW-0804">Transcription</keyword>
<keyword evidence="6" id="KW-1185">Reference proteome</keyword>
<evidence type="ECO:0000313" key="6">
    <source>
        <dbReference type="Proteomes" id="UP000004926"/>
    </source>
</evidence>
<keyword evidence="2 5" id="KW-0238">DNA-binding</keyword>
<feature type="domain" description="HTH araC/xylS-type" evidence="4">
    <location>
        <begin position="209"/>
        <end position="310"/>
    </location>
</feature>
<reference evidence="5 6" key="1">
    <citation type="journal article" date="2012" name="Stand. Genomic Sci.">
        <title>Genome sequence of the ocean sediment bacterium Saccharomonospora marina type strain (XMU15(T)).</title>
        <authorList>
            <person name="Klenk H.P."/>
            <person name="Lu M."/>
            <person name="Lucas S."/>
            <person name="Lapidus A."/>
            <person name="Copeland A."/>
            <person name="Pitluck S."/>
            <person name="Goodwin L.A."/>
            <person name="Han C."/>
            <person name="Tapia R."/>
            <person name="Brambilla E.M."/>
            <person name="Potter G."/>
            <person name="Land M."/>
            <person name="Ivanova N."/>
            <person name="Rohde M."/>
            <person name="Goker M."/>
            <person name="Detter J.C."/>
            <person name="Li W.J."/>
            <person name="Kyrpides N.C."/>
            <person name="Woyke T."/>
        </authorList>
    </citation>
    <scope>NUCLEOTIDE SEQUENCE [LARGE SCALE GENOMIC DNA]</scope>
    <source>
        <strain evidence="5 6">XMU15</strain>
    </source>
</reference>
<dbReference type="PROSITE" id="PS01124">
    <property type="entry name" value="HTH_ARAC_FAMILY_2"/>
    <property type="match status" value="1"/>
</dbReference>